<comment type="caution">
    <text evidence="1">The sequence shown here is derived from an EMBL/GenBank/DDBJ whole genome shotgun (WGS) entry which is preliminary data.</text>
</comment>
<name>N1W7D0_9LEPT</name>
<gene>
    <name evidence="1" type="ORF">LEP1GSC199_3468</name>
</gene>
<proteinExistence type="predicted"/>
<evidence type="ECO:0000313" key="2">
    <source>
        <dbReference type="Proteomes" id="UP000012227"/>
    </source>
</evidence>
<reference evidence="1 2" key="1">
    <citation type="submission" date="2013-03" db="EMBL/GenBank/DDBJ databases">
        <authorList>
            <person name="Harkins D.M."/>
            <person name="Durkin A.S."/>
            <person name="Brinkac L.M."/>
            <person name="Haft D.H."/>
            <person name="Selengut J.D."/>
            <person name="Sanka R."/>
            <person name="DePew J."/>
            <person name="Purushe J."/>
            <person name="Galloway R.L."/>
            <person name="Vinetz J.M."/>
            <person name="Sutton G.G."/>
            <person name="Nierman W.C."/>
            <person name="Fouts D.E."/>
        </authorList>
    </citation>
    <scope>NUCLEOTIDE SEQUENCE [LARGE SCALE GENOMIC DNA]</scope>
    <source>
        <strain evidence="1 2">Waz Holland</strain>
    </source>
</reference>
<organism evidence="1 2">
    <name type="scientific">Leptospira vanthielii serovar Holland str. Waz Holland = ATCC 700522</name>
    <dbReference type="NCBI Taxonomy" id="1218591"/>
    <lineage>
        <taxon>Bacteria</taxon>
        <taxon>Pseudomonadati</taxon>
        <taxon>Spirochaetota</taxon>
        <taxon>Spirochaetia</taxon>
        <taxon>Leptospirales</taxon>
        <taxon>Leptospiraceae</taxon>
        <taxon>Leptospira</taxon>
    </lineage>
</organism>
<dbReference type="STRING" id="1218591.LEP1GSC199_3468"/>
<dbReference type="EMBL" id="AOGY02000061">
    <property type="protein sequence ID" value="EMY69127.1"/>
    <property type="molecule type" value="Genomic_DNA"/>
</dbReference>
<dbReference type="AlphaFoldDB" id="N1W7D0"/>
<sequence>MKGVIDETEKSITLHINNPMHPFILPTYTTENTTSIVYTHALPQLIEFQPDQESVRLTYMEGRQLSSELTLISPTGTAVNYKIYTMMLNASTDPRTSNSWHFVSAKFNPTDFIDHINNAEYSAKVSVRQNRSSRL</sequence>
<accession>N1W7D0</accession>
<evidence type="ECO:0000313" key="1">
    <source>
        <dbReference type="EMBL" id="EMY69127.1"/>
    </source>
</evidence>
<dbReference type="Proteomes" id="UP000012227">
    <property type="component" value="Unassembled WGS sequence"/>
</dbReference>
<protein>
    <submittedName>
        <fullName evidence="1">Uncharacterized protein</fullName>
    </submittedName>
</protein>